<protein>
    <recommendedName>
        <fullName evidence="8">Nuclear transcription factor Y subunit</fullName>
    </recommendedName>
</protein>
<dbReference type="EMBL" id="VOIH02000007">
    <property type="protein sequence ID" value="KAF3442565.1"/>
    <property type="molecule type" value="Genomic_DNA"/>
</dbReference>
<keyword evidence="6 8" id="KW-0539">Nucleus</keyword>
<evidence type="ECO:0000256" key="8">
    <source>
        <dbReference type="RuleBase" id="RU367155"/>
    </source>
</evidence>
<comment type="caution">
    <text evidence="10">The sequence shown here is derived from an EMBL/GenBank/DDBJ whole genome shotgun (WGS) entry which is preliminary data.</text>
</comment>
<dbReference type="SMART" id="SM00521">
    <property type="entry name" value="CBF"/>
    <property type="match status" value="1"/>
</dbReference>
<comment type="subunit">
    <text evidence="7">Heterotrimeric transcription factor composed of three components, NF-YA, NF-YB and NF-YC. NF-YB and NF-YC must interact and dimerize for NF-YA association and DNA binding.</text>
</comment>
<dbReference type="PROSITE" id="PS00686">
    <property type="entry name" value="NFYA_HAP2_1"/>
    <property type="match status" value="1"/>
</dbReference>
<keyword evidence="5 8" id="KW-0804">Transcription</keyword>
<sequence length="357" mass="39601">MHQRLINGTKPPAESDANNTNNPYTVSSQPWWGGISIASHGVSANVLEDTGISLSLANHSNGDLGTTQVQTSQFSQAANKFGLDEGSHHGQSKKEVKQSDGNSRDEQHMQRVSPPIMLSTMNEYLAPPTQLELVRRHPIGCASYPYSDPYYGGVMTAYGPHALSQGLGTHQARMVLPLDMAEEPVYVNAKQYHGILRRRQSRAKAELENKLSKSRKPYLHESRHLHAMRRARGCGGRFLNTKKHDSNAANTPSQKGTSNICGATVSLNTRYLSSNFSRNADSSSEHCEVIESHMEEMHPANKPYSKNNGSRLYLDHQGFQISAYQFSGDSRIEDSDFSAKQRERLIANEAHRALTIK</sequence>
<dbReference type="Proteomes" id="UP000796880">
    <property type="component" value="Unassembled WGS sequence"/>
</dbReference>
<keyword evidence="4" id="KW-0010">Activator</keyword>
<dbReference type="AlphaFoldDB" id="A0A8K0MD04"/>
<evidence type="ECO:0000313" key="11">
    <source>
        <dbReference type="Proteomes" id="UP000796880"/>
    </source>
</evidence>
<evidence type="ECO:0000313" key="10">
    <source>
        <dbReference type="EMBL" id="KAF3442565.1"/>
    </source>
</evidence>
<keyword evidence="11" id="KW-1185">Reference proteome</keyword>
<feature type="compositionally biased region" description="Polar residues" evidence="9">
    <location>
        <begin position="16"/>
        <end position="25"/>
    </location>
</feature>
<dbReference type="GO" id="GO:0003677">
    <property type="term" value="F:DNA binding"/>
    <property type="evidence" value="ECO:0007669"/>
    <property type="project" value="UniProtKB-KW"/>
</dbReference>
<dbReference type="Gene3D" id="6.10.250.2430">
    <property type="match status" value="1"/>
</dbReference>
<keyword evidence="2 8" id="KW-0805">Transcription regulation</keyword>
<proteinExistence type="inferred from homology"/>
<dbReference type="GO" id="GO:0016602">
    <property type="term" value="C:CCAAT-binding factor complex"/>
    <property type="evidence" value="ECO:0007669"/>
    <property type="project" value="InterPro"/>
</dbReference>
<keyword evidence="3 8" id="KW-0238">DNA-binding</keyword>
<evidence type="ECO:0000256" key="1">
    <source>
        <dbReference type="ARBA" id="ARBA00004123"/>
    </source>
</evidence>
<dbReference type="InterPro" id="IPR001289">
    <property type="entry name" value="NFYA"/>
</dbReference>
<evidence type="ECO:0000256" key="4">
    <source>
        <dbReference type="ARBA" id="ARBA00023159"/>
    </source>
</evidence>
<dbReference type="PRINTS" id="PR00616">
    <property type="entry name" value="CCAATSUBUNTB"/>
</dbReference>
<reference evidence="10" key="1">
    <citation type="submission" date="2020-03" db="EMBL/GenBank/DDBJ databases">
        <title>A high-quality chromosome-level genome assembly of a woody plant with both climbing and erect habits, Rhamnella rubrinervis.</title>
        <authorList>
            <person name="Lu Z."/>
            <person name="Yang Y."/>
            <person name="Zhu X."/>
            <person name="Sun Y."/>
        </authorList>
    </citation>
    <scope>NUCLEOTIDE SEQUENCE</scope>
    <source>
        <strain evidence="10">BYM</strain>
        <tissue evidence="10">Leaf</tissue>
    </source>
</reference>
<organism evidence="10 11">
    <name type="scientific">Rhamnella rubrinervis</name>
    <dbReference type="NCBI Taxonomy" id="2594499"/>
    <lineage>
        <taxon>Eukaryota</taxon>
        <taxon>Viridiplantae</taxon>
        <taxon>Streptophyta</taxon>
        <taxon>Embryophyta</taxon>
        <taxon>Tracheophyta</taxon>
        <taxon>Spermatophyta</taxon>
        <taxon>Magnoliopsida</taxon>
        <taxon>eudicotyledons</taxon>
        <taxon>Gunneridae</taxon>
        <taxon>Pentapetalae</taxon>
        <taxon>rosids</taxon>
        <taxon>fabids</taxon>
        <taxon>Rosales</taxon>
        <taxon>Rhamnaceae</taxon>
        <taxon>rhamnoid group</taxon>
        <taxon>Rhamneae</taxon>
        <taxon>Rhamnella</taxon>
    </lineage>
</organism>
<comment type="function">
    <text evidence="8">Component of the sequence-specific heterotrimeric transcription factor (NF-Y) which specifically recognizes a 5'-CCAAT-3' box motif found in the promoters of its target genes.</text>
</comment>
<evidence type="ECO:0000256" key="6">
    <source>
        <dbReference type="ARBA" id="ARBA00023242"/>
    </source>
</evidence>
<feature type="region of interest" description="Disordered" evidence="9">
    <location>
        <begin position="82"/>
        <end position="109"/>
    </location>
</feature>
<gene>
    <name evidence="10" type="ORF">FNV43_RR16481</name>
</gene>
<comment type="similarity">
    <text evidence="8">Belongs to the NFYA/HAP2 subunit family.</text>
</comment>
<evidence type="ECO:0000256" key="9">
    <source>
        <dbReference type="SAM" id="MobiDB-lite"/>
    </source>
</evidence>
<evidence type="ECO:0000256" key="5">
    <source>
        <dbReference type="ARBA" id="ARBA00023163"/>
    </source>
</evidence>
<dbReference type="GO" id="GO:0003700">
    <property type="term" value="F:DNA-binding transcription factor activity"/>
    <property type="evidence" value="ECO:0007669"/>
    <property type="project" value="UniProtKB-UniRule"/>
</dbReference>
<evidence type="ECO:0000256" key="2">
    <source>
        <dbReference type="ARBA" id="ARBA00023015"/>
    </source>
</evidence>
<dbReference type="PANTHER" id="PTHR12632">
    <property type="entry name" value="TRANSCRIPTION FACTOR NF-Y ALPHA-RELATED"/>
    <property type="match status" value="1"/>
</dbReference>
<name>A0A8K0MD04_9ROSA</name>
<feature type="region of interest" description="Disordered" evidence="9">
    <location>
        <begin position="1"/>
        <end position="25"/>
    </location>
</feature>
<dbReference type="PROSITE" id="PS51152">
    <property type="entry name" value="NFYA_HAP2_2"/>
    <property type="match status" value="1"/>
</dbReference>
<dbReference type="OrthoDB" id="1097733at2759"/>
<dbReference type="Pfam" id="PF02045">
    <property type="entry name" value="CBFB_NFYA"/>
    <property type="match status" value="1"/>
</dbReference>
<accession>A0A8K0MD04</accession>
<dbReference type="InterPro" id="IPR018362">
    <property type="entry name" value="CCAAT-binding_factor_CS"/>
</dbReference>
<evidence type="ECO:0000256" key="7">
    <source>
        <dbReference type="ARBA" id="ARBA00025911"/>
    </source>
</evidence>
<evidence type="ECO:0000256" key="3">
    <source>
        <dbReference type="ARBA" id="ARBA00023125"/>
    </source>
</evidence>
<comment type="subcellular location">
    <subcellularLocation>
        <location evidence="1 8">Nucleus</location>
    </subcellularLocation>
</comment>